<dbReference type="Gene3D" id="1.10.3080.10">
    <property type="entry name" value="Clc chloride channel"/>
    <property type="match status" value="1"/>
</dbReference>
<sequence length="1121" mass="123655">MRSVFKKKKALKLPAQLYRSKEKANNALRNIFETSIRSQPKKSDSVASILEPVKEAKAERRPGLIRRILHGLFTDWILLALLGCSMALCSIAMDEAIDRIATWHINVINDVKDRTFGLTREVAMFLIWVLYAVVLVTSSALFAHYVAPQAIGSGIPEMKTILRGVVLKEYLSFRTLVSKMVGLTLSLGSGMPIGKEGPFVHVASVVANLLSRLVHSFDSVYVNESRHTEMLAAGCAVGVACVFSAPVGGVLFSIEVTSVYFAVRNYWRGFFAAACAATVFRLAKLFIKTDDGLIAFYQTSFPQDSFYPEEMLIFAGIGFVCGVASAGFIALHRFFVLFLRRNFVMKKIFQKSWLIYPIVVSLFISILTYPNGYGQFLGGFNKFSKSAQYFFLNCTWTAKTNTTDYCGDEKLVGWLGEDYDRDVFLVLLCFMVTFYYLAALASTLPIPSGSFGPSFTIGAAFGRFVGEALAYTVGNFRGTTGHGIYPGGYAVVGAAAFSGGVTHTISVAVIMFELTGQLVYILPVMIAVLIANAVCSYLQPSIYDSIIQIKHLPYLPDIPHASSKFHGVHVEQFMTAEVLYLSKSSTYGDVQNLLLSNDRIKAFPIVDDTRNMILIGSCSRAKLIRNLDEKVGHNARQAEALRQFETNLQDINRRFKPVHEQRGSIFVDDNTKKLIKDKTKDKLSPEDEQYYYQDSPQKPDNLKIEGQGMKNSKSSPGLLNATKHVNFEDNETEKRKPSRFMVTAVDDKKSSNSSMDTDVESASTPARSNKSLTVSHVTQELQSTVGDLFRSLARLSFARGRKPSADEYDLHGDERKRWENAQLAKNVDWNSIGVDPAPFQLVEQSSLLKVHSLFSLLGLSRAYVTKCGRLVGVVALRDIRLAVEKVNNGQLTLTTVNMNTDSPHAVRRNLLQKLRSTANEAVDEDDAMSDYLNPPLIVVDKTAVEAEDWLKNKSASADSLTDSNERSRGGMIKGYSVGSDPCLAGSPSEDNKRVKMERRAKSIGLGAALQESPEKAINFWLASNESEEDVNTSPPLIRMTSATPPNEVNNLVEAGRGHNGSQGSSPCGSEYGNSLAPAPTTQSSSLPSILNALEQESHPVERNASTVTIGKKHKQIQLKRR</sequence>
<feature type="compositionally biased region" description="Polar residues" evidence="11">
    <location>
        <begin position="751"/>
        <end position="774"/>
    </location>
</feature>
<feature type="transmembrane region" description="Helical" evidence="10">
    <location>
        <begin position="266"/>
        <end position="287"/>
    </location>
</feature>
<feature type="compositionally biased region" description="Polar residues" evidence="11">
    <location>
        <begin position="953"/>
        <end position="962"/>
    </location>
</feature>
<dbReference type="OrthoDB" id="4564at2759"/>
<evidence type="ECO:0000256" key="9">
    <source>
        <dbReference type="PROSITE-ProRule" id="PRU00703"/>
    </source>
</evidence>
<feature type="region of interest" description="Disordered" evidence="11">
    <location>
        <begin position="745"/>
        <end position="774"/>
    </location>
</feature>
<dbReference type="GO" id="GO:0005886">
    <property type="term" value="C:plasma membrane"/>
    <property type="evidence" value="ECO:0007669"/>
    <property type="project" value="TreeGrafter"/>
</dbReference>
<comment type="caution">
    <text evidence="13">The sequence shown here is derived from an EMBL/GenBank/DDBJ whole genome shotgun (WGS) entry which is preliminary data.</text>
</comment>
<keyword evidence="2 10" id="KW-0813">Transport</keyword>
<feature type="region of interest" description="Disordered" evidence="11">
    <location>
        <begin position="679"/>
        <end position="720"/>
    </location>
</feature>
<dbReference type="Gene3D" id="3.10.580.10">
    <property type="entry name" value="CBS-domain"/>
    <property type="match status" value="2"/>
</dbReference>
<comment type="subcellular location">
    <subcellularLocation>
        <location evidence="1 10">Membrane</location>
        <topology evidence="1 10">Multi-pass membrane protein</topology>
    </subcellularLocation>
</comment>
<feature type="transmembrane region" description="Helical" evidence="10">
    <location>
        <begin position="455"/>
        <end position="476"/>
    </location>
</feature>
<feature type="compositionally biased region" description="Polar residues" evidence="11">
    <location>
        <begin position="1040"/>
        <end position="1049"/>
    </location>
</feature>
<evidence type="ECO:0000256" key="7">
    <source>
        <dbReference type="ARBA" id="ARBA00023136"/>
    </source>
</evidence>
<evidence type="ECO:0000256" key="5">
    <source>
        <dbReference type="ARBA" id="ARBA00022989"/>
    </source>
</evidence>
<dbReference type="InterPro" id="IPR001807">
    <property type="entry name" value="ClC"/>
</dbReference>
<proteinExistence type="inferred from homology"/>
<feature type="region of interest" description="Disordered" evidence="11">
    <location>
        <begin position="953"/>
        <end position="993"/>
    </location>
</feature>
<keyword evidence="6 10" id="KW-0406">Ion transport</keyword>
<dbReference type="GO" id="GO:0005247">
    <property type="term" value="F:voltage-gated chloride channel activity"/>
    <property type="evidence" value="ECO:0007669"/>
    <property type="project" value="TreeGrafter"/>
</dbReference>
<accession>A0A811K9B2</accession>
<evidence type="ECO:0000256" key="3">
    <source>
        <dbReference type="ARBA" id="ARBA00022692"/>
    </source>
</evidence>
<dbReference type="PRINTS" id="PR00762">
    <property type="entry name" value="CLCHANNEL"/>
</dbReference>
<dbReference type="FunFam" id="1.10.3080.10:FF:000022">
    <property type="entry name" value="Chloride channel protein"/>
    <property type="match status" value="1"/>
</dbReference>
<keyword evidence="3 10" id="KW-0812">Transmembrane</keyword>
<dbReference type="Proteomes" id="UP000614601">
    <property type="component" value="Unassembled WGS sequence"/>
</dbReference>
<feature type="transmembrane region" description="Helical" evidence="10">
    <location>
        <begin position="230"/>
        <end position="254"/>
    </location>
</feature>
<evidence type="ECO:0000259" key="12">
    <source>
        <dbReference type="PROSITE" id="PS51371"/>
    </source>
</evidence>
<evidence type="ECO:0000256" key="2">
    <source>
        <dbReference type="ARBA" id="ARBA00022448"/>
    </source>
</evidence>
<dbReference type="CDD" id="cd03683">
    <property type="entry name" value="ClC_1_like"/>
    <property type="match status" value="1"/>
</dbReference>
<keyword evidence="9" id="KW-0129">CBS domain</keyword>
<keyword evidence="8 10" id="KW-0868">Chloride</keyword>
<dbReference type="SUPFAM" id="SSF81340">
    <property type="entry name" value="Clc chloride channel"/>
    <property type="match status" value="1"/>
</dbReference>
<keyword evidence="4" id="KW-0677">Repeat</keyword>
<dbReference type="PROSITE" id="PS51371">
    <property type="entry name" value="CBS"/>
    <property type="match status" value="1"/>
</dbReference>
<evidence type="ECO:0000256" key="4">
    <source>
        <dbReference type="ARBA" id="ARBA00022737"/>
    </source>
</evidence>
<reference evidence="13" key="1">
    <citation type="submission" date="2020-09" db="EMBL/GenBank/DDBJ databases">
        <authorList>
            <person name="Kikuchi T."/>
        </authorList>
    </citation>
    <scope>NUCLEOTIDE SEQUENCE</scope>
    <source>
        <strain evidence="13">SH1</strain>
    </source>
</reference>
<evidence type="ECO:0000313" key="14">
    <source>
        <dbReference type="Proteomes" id="UP000614601"/>
    </source>
</evidence>
<dbReference type="FunFam" id="3.10.580.10:FF:000048">
    <property type="entry name" value="Chloride channel 2c"/>
    <property type="match status" value="1"/>
</dbReference>
<feature type="compositionally biased region" description="Polar residues" evidence="11">
    <location>
        <begin position="1079"/>
        <end position="1088"/>
    </location>
</feature>
<dbReference type="InterPro" id="IPR014743">
    <property type="entry name" value="Cl-channel_core"/>
</dbReference>
<feature type="compositionally biased region" description="Basic residues" evidence="11">
    <location>
        <begin position="1110"/>
        <end position="1121"/>
    </location>
</feature>
<dbReference type="EMBL" id="CAJFCW020000002">
    <property type="protein sequence ID" value="CAG9097485.1"/>
    <property type="molecule type" value="Genomic_DNA"/>
</dbReference>
<dbReference type="Proteomes" id="UP000783686">
    <property type="component" value="Unassembled WGS sequence"/>
</dbReference>
<evidence type="ECO:0000256" key="6">
    <source>
        <dbReference type="ARBA" id="ARBA00023065"/>
    </source>
</evidence>
<comment type="caution">
    <text evidence="10">Lacks conserved residue(s) required for the propagation of feature annotation.</text>
</comment>
<dbReference type="Pfam" id="PF00571">
    <property type="entry name" value="CBS"/>
    <property type="match status" value="1"/>
</dbReference>
<dbReference type="EMBL" id="CAJFDH010000002">
    <property type="protein sequence ID" value="CAD5212754.1"/>
    <property type="molecule type" value="Genomic_DNA"/>
</dbReference>
<dbReference type="InterPro" id="IPR050970">
    <property type="entry name" value="Cl_channel_volt-gated"/>
</dbReference>
<keyword evidence="14" id="KW-1185">Reference proteome</keyword>
<name>A0A811K9B2_9BILA</name>
<dbReference type="InterPro" id="IPR000644">
    <property type="entry name" value="CBS_dom"/>
</dbReference>
<evidence type="ECO:0000313" key="13">
    <source>
        <dbReference type="EMBL" id="CAD5212754.1"/>
    </source>
</evidence>
<feature type="transmembrane region" description="Helical" evidence="10">
    <location>
        <begin position="423"/>
        <end position="443"/>
    </location>
</feature>
<dbReference type="Pfam" id="PF00654">
    <property type="entry name" value="Voltage_CLC"/>
    <property type="match status" value="1"/>
</dbReference>
<dbReference type="PANTHER" id="PTHR45720:SF10">
    <property type="entry name" value="CHLORIDE CHANNEL PROTEIN 2"/>
    <property type="match status" value="1"/>
</dbReference>
<feature type="domain" description="CBS" evidence="12">
    <location>
        <begin position="574"/>
        <end position="636"/>
    </location>
</feature>
<dbReference type="SUPFAM" id="SSF54631">
    <property type="entry name" value="CBS-domain pair"/>
    <property type="match status" value="1"/>
</dbReference>
<feature type="transmembrane region" description="Helical" evidence="10">
    <location>
        <begin position="488"/>
        <end position="512"/>
    </location>
</feature>
<keyword evidence="5 10" id="KW-1133">Transmembrane helix</keyword>
<evidence type="ECO:0000256" key="1">
    <source>
        <dbReference type="ARBA" id="ARBA00004141"/>
    </source>
</evidence>
<evidence type="ECO:0000256" key="8">
    <source>
        <dbReference type="ARBA" id="ARBA00023214"/>
    </source>
</evidence>
<organism evidence="13 14">
    <name type="scientific">Bursaphelenchus okinawaensis</name>
    <dbReference type="NCBI Taxonomy" id="465554"/>
    <lineage>
        <taxon>Eukaryota</taxon>
        <taxon>Metazoa</taxon>
        <taxon>Ecdysozoa</taxon>
        <taxon>Nematoda</taxon>
        <taxon>Chromadorea</taxon>
        <taxon>Rhabditida</taxon>
        <taxon>Tylenchina</taxon>
        <taxon>Tylenchomorpha</taxon>
        <taxon>Aphelenchoidea</taxon>
        <taxon>Aphelenchoididae</taxon>
        <taxon>Bursaphelenchus</taxon>
    </lineage>
</organism>
<keyword evidence="7 10" id="KW-0472">Membrane</keyword>
<evidence type="ECO:0000256" key="11">
    <source>
        <dbReference type="SAM" id="MobiDB-lite"/>
    </source>
</evidence>
<protein>
    <recommendedName>
        <fullName evidence="10">Chloride channel protein</fullName>
    </recommendedName>
</protein>
<dbReference type="InterPro" id="IPR046342">
    <property type="entry name" value="CBS_dom_sf"/>
</dbReference>
<feature type="transmembrane region" description="Helical" evidence="10">
    <location>
        <begin position="519"/>
        <end position="539"/>
    </location>
</feature>
<feature type="transmembrane region" description="Helical" evidence="10">
    <location>
        <begin position="311"/>
        <end position="332"/>
    </location>
</feature>
<evidence type="ECO:0000256" key="10">
    <source>
        <dbReference type="RuleBase" id="RU361221"/>
    </source>
</evidence>
<dbReference type="AlphaFoldDB" id="A0A811K9B2"/>
<feature type="transmembrane region" description="Helical" evidence="10">
    <location>
        <begin position="122"/>
        <end position="146"/>
    </location>
</feature>
<dbReference type="SMART" id="SM00116">
    <property type="entry name" value="CBS"/>
    <property type="match status" value="2"/>
</dbReference>
<feature type="transmembrane region" description="Helical" evidence="10">
    <location>
        <begin position="353"/>
        <end position="370"/>
    </location>
</feature>
<gene>
    <name evidence="13" type="ORF">BOKJ2_LOCUS4555</name>
</gene>
<feature type="region of interest" description="Disordered" evidence="11">
    <location>
        <begin position="1027"/>
        <end position="1121"/>
    </location>
</feature>
<comment type="similarity">
    <text evidence="10">Belongs to the chloride channel (TC 2.A.49) family.</text>
</comment>
<dbReference type="PANTHER" id="PTHR45720">
    <property type="entry name" value="CHLORIDE CHANNEL PROTEIN 2"/>
    <property type="match status" value="1"/>
</dbReference>